<keyword evidence="2" id="KW-0812">Transmembrane</keyword>
<keyword evidence="4" id="KW-1185">Reference proteome</keyword>
<sequence>MWPHQPKFKASHCALFFSIILHILIFIILLNSEFENKVNQIPEMKVSLVSLTMPTSKQPENEPSKMPEPKIKDIQNDSNQITNSSDPANEISNNNIHDPIDVKKNTENLYTKDLYDPLLDAQNRAKKAVIDAKKKSDLYNNSLEKFDGDLSKILENKNFRETQDNDISNNLYKIEIINNSTETLEHSHIIEQALLHTKIPEEIQKINHLKETVTLLFKSDILSKKSDSRTSITFIVVPKNLTILIKLDPSNIYSEEKIEQFIKQENLDLIFINSNLNDAPYSFSVEI</sequence>
<accession>A0A4Q6XEH1</accession>
<keyword evidence="2" id="KW-1133">Transmembrane helix</keyword>
<organism evidence="3 4">
    <name type="scientific">Acinetobacter halotolerans</name>
    <dbReference type="NCBI Taxonomy" id="1752076"/>
    <lineage>
        <taxon>Bacteria</taxon>
        <taxon>Pseudomonadati</taxon>
        <taxon>Pseudomonadota</taxon>
        <taxon>Gammaproteobacteria</taxon>
        <taxon>Moraxellales</taxon>
        <taxon>Moraxellaceae</taxon>
        <taxon>Acinetobacter</taxon>
    </lineage>
</organism>
<feature type="compositionally biased region" description="Polar residues" evidence="1">
    <location>
        <begin position="76"/>
        <end position="96"/>
    </location>
</feature>
<protein>
    <submittedName>
        <fullName evidence="3">Uncharacterized protein</fullName>
    </submittedName>
</protein>
<dbReference type="EMBL" id="SGIM01000012">
    <property type="protein sequence ID" value="RZF50221.1"/>
    <property type="molecule type" value="Genomic_DNA"/>
</dbReference>
<comment type="caution">
    <text evidence="3">The sequence shown here is derived from an EMBL/GenBank/DDBJ whole genome shotgun (WGS) entry which is preliminary data.</text>
</comment>
<keyword evidence="2" id="KW-0472">Membrane</keyword>
<proteinExistence type="predicted"/>
<dbReference type="RefSeq" id="WP_130162847.1">
    <property type="nucleotide sequence ID" value="NZ_SGIM01000012.1"/>
</dbReference>
<reference evidence="3 4" key="1">
    <citation type="submission" date="2019-02" db="EMBL/GenBank/DDBJ databases">
        <title>The draft genome of Acinetobacter halotolerans strain JCM 31009.</title>
        <authorList>
            <person name="Qin J."/>
            <person name="Feng Y."/>
            <person name="Nemec A."/>
            <person name="Zong Z."/>
        </authorList>
    </citation>
    <scope>NUCLEOTIDE SEQUENCE [LARGE SCALE GENOMIC DNA]</scope>
    <source>
        <strain evidence="3 4">JCM 31009</strain>
    </source>
</reference>
<evidence type="ECO:0000256" key="1">
    <source>
        <dbReference type="SAM" id="MobiDB-lite"/>
    </source>
</evidence>
<dbReference type="AlphaFoldDB" id="A0A4Q6XEH1"/>
<dbReference type="Proteomes" id="UP000292110">
    <property type="component" value="Unassembled WGS sequence"/>
</dbReference>
<feature type="compositionally biased region" description="Basic and acidic residues" evidence="1">
    <location>
        <begin position="59"/>
        <end position="75"/>
    </location>
</feature>
<name>A0A4Q6XEH1_9GAMM</name>
<evidence type="ECO:0000313" key="4">
    <source>
        <dbReference type="Proteomes" id="UP000292110"/>
    </source>
</evidence>
<feature type="transmembrane region" description="Helical" evidence="2">
    <location>
        <begin position="12"/>
        <end position="30"/>
    </location>
</feature>
<evidence type="ECO:0000256" key="2">
    <source>
        <dbReference type="SAM" id="Phobius"/>
    </source>
</evidence>
<gene>
    <name evidence="3" type="ORF">EXE30_13510</name>
</gene>
<evidence type="ECO:0000313" key="3">
    <source>
        <dbReference type="EMBL" id="RZF50221.1"/>
    </source>
</evidence>
<feature type="region of interest" description="Disordered" evidence="1">
    <location>
        <begin position="53"/>
        <end position="99"/>
    </location>
</feature>